<feature type="compositionally biased region" description="Basic residues" evidence="1">
    <location>
        <begin position="8"/>
        <end position="20"/>
    </location>
</feature>
<protein>
    <recommendedName>
        <fullName evidence="4">DNA-binding protein</fullName>
    </recommendedName>
</protein>
<dbReference type="AlphaFoldDB" id="A0A2U8E6U9"/>
<dbReference type="KEGG" id="elut:CKA38_14515"/>
<evidence type="ECO:0008006" key="4">
    <source>
        <dbReference type="Google" id="ProtNLM"/>
    </source>
</evidence>
<dbReference type="SUPFAM" id="SSF46955">
    <property type="entry name" value="Putative DNA-binding domain"/>
    <property type="match status" value="1"/>
</dbReference>
<feature type="region of interest" description="Disordered" evidence="1">
    <location>
        <begin position="1"/>
        <end position="20"/>
    </location>
</feature>
<dbReference type="Proteomes" id="UP000244896">
    <property type="component" value="Chromosome"/>
</dbReference>
<evidence type="ECO:0000313" key="3">
    <source>
        <dbReference type="Proteomes" id="UP000244896"/>
    </source>
</evidence>
<keyword evidence="3" id="KW-1185">Reference proteome</keyword>
<dbReference type="InterPro" id="IPR009061">
    <property type="entry name" value="DNA-bd_dom_put_sf"/>
</dbReference>
<reference evidence="2 3" key="1">
    <citation type="journal article" date="2018" name="Syst. Appl. Microbiol.">
        <title>Ereboglobus luteus gen. nov. sp. nov. from cockroach guts, and new insights into the oxygen relationship of the genera Opitutus and Didymococcus (Verrucomicrobia: Opitutaceae).</title>
        <authorList>
            <person name="Tegtmeier D."/>
            <person name="Belitz A."/>
            <person name="Radek R."/>
            <person name="Heimerl T."/>
            <person name="Brune A."/>
        </authorList>
    </citation>
    <scope>NUCLEOTIDE SEQUENCE [LARGE SCALE GENOMIC DNA]</scope>
    <source>
        <strain evidence="2 3">Ho45</strain>
    </source>
</reference>
<dbReference type="EMBL" id="CP023004">
    <property type="protein sequence ID" value="AWI10304.1"/>
    <property type="molecule type" value="Genomic_DNA"/>
</dbReference>
<evidence type="ECO:0000313" key="2">
    <source>
        <dbReference type="EMBL" id="AWI10304.1"/>
    </source>
</evidence>
<evidence type="ECO:0000256" key="1">
    <source>
        <dbReference type="SAM" id="MobiDB-lite"/>
    </source>
</evidence>
<name>A0A2U8E6U9_9BACT</name>
<sequence>MYANYGYTHRHHHTHEHSHARHDLTSLIDINGLRFSGIFPQGRRPSIRTLRTWTQERRIPHHRLGHFVYYDLSEVAAHIRTKLIVPPRN</sequence>
<accession>A0A2U8E6U9</accession>
<organism evidence="2 3">
    <name type="scientific">Ereboglobus luteus</name>
    <dbReference type="NCBI Taxonomy" id="1796921"/>
    <lineage>
        <taxon>Bacteria</taxon>
        <taxon>Pseudomonadati</taxon>
        <taxon>Verrucomicrobiota</taxon>
        <taxon>Opitutia</taxon>
        <taxon>Opitutales</taxon>
        <taxon>Opitutaceae</taxon>
        <taxon>Ereboglobus</taxon>
    </lineage>
</organism>
<gene>
    <name evidence="2" type="ORF">CKA38_14515</name>
</gene>
<proteinExistence type="predicted"/>